<sequence length="300" mass="35237">METLKTILYFSIFRYPLRIEEIHSYTNYASVADTEKELQQLIADKILIKVDDFYVYGSDLDSVIKRLRGNMYAGRALKIAQKKAKFIAKFPFVKAIGVSGSLSKGYYDHESDIDFFVITEPNKLWLCRTFLMLYKKMFLLNSRKFFCINYFISTSHLEIEEKNRFTATEMKTLIPMQGKTVFEDFYQKNRWVNDYFNKFSPNLSSVPNFKKPLVTRSVEFVFGNPIGNLADNVFKTITLKKWRAKFSMMNEEDFKIALKSTKNISKHHPSHFQKKVILDLNNRIDEVGHNFNINLAKEHV</sequence>
<proteinExistence type="predicted"/>
<organism evidence="2 3">
    <name type="scientific">Flavobacterium rivulicola</name>
    <dbReference type="NCBI Taxonomy" id="2732161"/>
    <lineage>
        <taxon>Bacteria</taxon>
        <taxon>Pseudomonadati</taxon>
        <taxon>Bacteroidota</taxon>
        <taxon>Flavobacteriia</taxon>
        <taxon>Flavobacteriales</taxon>
        <taxon>Flavobacteriaceae</taxon>
        <taxon>Flavobacterium</taxon>
    </lineage>
</organism>
<protein>
    <submittedName>
        <fullName evidence="2">Nucleotidyltransferase domain-containing protein</fullName>
    </submittedName>
</protein>
<dbReference type="InterPro" id="IPR002934">
    <property type="entry name" value="Polymerase_NTP_transf_dom"/>
</dbReference>
<dbReference type="AlphaFoldDB" id="A0A7Y3R882"/>
<dbReference type="GO" id="GO:0016779">
    <property type="term" value="F:nucleotidyltransferase activity"/>
    <property type="evidence" value="ECO:0007669"/>
    <property type="project" value="InterPro"/>
</dbReference>
<name>A0A7Y3R882_9FLAO</name>
<accession>A0A7Y3R882</accession>
<dbReference type="EMBL" id="JABEVX010000001">
    <property type="protein sequence ID" value="NNT71335.1"/>
    <property type="molecule type" value="Genomic_DNA"/>
</dbReference>
<dbReference type="SUPFAM" id="SSF81301">
    <property type="entry name" value="Nucleotidyltransferase"/>
    <property type="match status" value="1"/>
</dbReference>
<evidence type="ECO:0000313" key="3">
    <source>
        <dbReference type="Proteomes" id="UP000536509"/>
    </source>
</evidence>
<reference evidence="2 3" key="1">
    <citation type="submission" date="2020-05" db="EMBL/GenBank/DDBJ databases">
        <title>Draft genome of Flavobacterium sp. IMCC34852.</title>
        <authorList>
            <person name="Song J."/>
            <person name="Cho J.-C."/>
        </authorList>
    </citation>
    <scope>NUCLEOTIDE SEQUENCE [LARGE SCALE GENOMIC DNA]</scope>
    <source>
        <strain evidence="2 3">IMCC34852</strain>
    </source>
</reference>
<comment type="caution">
    <text evidence="2">The sequence shown here is derived from an EMBL/GenBank/DDBJ whole genome shotgun (WGS) entry which is preliminary data.</text>
</comment>
<evidence type="ECO:0000259" key="1">
    <source>
        <dbReference type="Pfam" id="PF01909"/>
    </source>
</evidence>
<dbReference type="Gene3D" id="3.30.460.10">
    <property type="entry name" value="Beta Polymerase, domain 2"/>
    <property type="match status" value="1"/>
</dbReference>
<dbReference type="Proteomes" id="UP000536509">
    <property type="component" value="Unassembled WGS sequence"/>
</dbReference>
<gene>
    <name evidence="2" type="ORF">HKT18_03805</name>
</gene>
<dbReference type="Pfam" id="PF01909">
    <property type="entry name" value="NTP_transf_2"/>
    <property type="match status" value="1"/>
</dbReference>
<feature type="domain" description="Polymerase nucleotidyl transferase" evidence="1">
    <location>
        <begin position="86"/>
        <end position="123"/>
    </location>
</feature>
<keyword evidence="3" id="KW-1185">Reference proteome</keyword>
<keyword evidence="2" id="KW-0808">Transferase</keyword>
<dbReference type="InterPro" id="IPR043519">
    <property type="entry name" value="NT_sf"/>
</dbReference>
<evidence type="ECO:0000313" key="2">
    <source>
        <dbReference type="EMBL" id="NNT71335.1"/>
    </source>
</evidence>
<dbReference type="RefSeq" id="WP_171221516.1">
    <property type="nucleotide sequence ID" value="NZ_CP121446.1"/>
</dbReference>